<feature type="compositionally biased region" description="Basic residues" evidence="3">
    <location>
        <begin position="19"/>
        <end position="29"/>
    </location>
</feature>
<keyword evidence="1 5" id="KW-0808">Transferase</keyword>
<dbReference type="PANTHER" id="PTHR43877:SF1">
    <property type="entry name" value="ACETYLTRANSFERASE"/>
    <property type="match status" value="1"/>
</dbReference>
<dbReference type="Pfam" id="PF00583">
    <property type="entry name" value="Acetyltransf_1"/>
    <property type="match status" value="1"/>
</dbReference>
<feature type="compositionally biased region" description="Basic and acidic residues" evidence="3">
    <location>
        <begin position="93"/>
        <end position="103"/>
    </location>
</feature>
<reference evidence="6" key="1">
    <citation type="journal article" date="2019" name="Int. J. Syst. Evol. Microbiol.">
        <title>The Global Catalogue of Microorganisms (GCM) 10K type strain sequencing project: providing services to taxonomists for standard genome sequencing and annotation.</title>
        <authorList>
            <consortium name="The Broad Institute Genomics Platform"/>
            <consortium name="The Broad Institute Genome Sequencing Center for Infectious Disease"/>
            <person name="Wu L."/>
            <person name="Ma J."/>
        </authorList>
    </citation>
    <scope>NUCLEOTIDE SEQUENCE [LARGE SCALE GENOMIC DNA]</scope>
    <source>
        <strain evidence="6">NBRC 103632</strain>
    </source>
</reference>
<organism evidence="5 6">
    <name type="scientific">Sphingobium tyrosinilyticum</name>
    <dbReference type="NCBI Taxonomy" id="2715436"/>
    <lineage>
        <taxon>Bacteria</taxon>
        <taxon>Pseudomonadati</taxon>
        <taxon>Pseudomonadota</taxon>
        <taxon>Alphaproteobacteria</taxon>
        <taxon>Sphingomonadales</taxon>
        <taxon>Sphingomonadaceae</taxon>
        <taxon>Sphingobium</taxon>
    </lineage>
</organism>
<dbReference type="PANTHER" id="PTHR43877">
    <property type="entry name" value="AMINOALKYLPHOSPHONATE N-ACETYLTRANSFERASE-RELATED-RELATED"/>
    <property type="match status" value="1"/>
</dbReference>
<gene>
    <name evidence="5" type="ORF">ACFO3E_08875</name>
</gene>
<protein>
    <submittedName>
        <fullName evidence="5">GNAT family N-acetyltransferase</fullName>
        <ecNumber evidence="5">2.3.1.-</ecNumber>
    </submittedName>
</protein>
<sequence>MDDRTIGEKLRGMAEHRGLKLVKSRRRKPGTGDYGKFGLTDATGKALLGIGDDGLTASAAEVEEYLRAGAANTWKASADATPARPAKPAPGAKAKDAKDRDADTPPPTRIARRGGARPAGDRLGREQDPEKIAELKSRQGRPMRKRAAEPGSTRVGPARAKPEQTPTPKPEPKLAIRVAKSGDAAALARLLDQLTHIEIDELAIARNLAAVQQAKGGMLVAELGTLVGCCGWALVPTVQHGEVGRITMLLVDANHRRRRIGSAMLEAAMTALREAGCTMVEVMSDIEIAHSHGFFRGLKFEQTSYRFSRAIGAPS</sequence>
<dbReference type="InterPro" id="IPR000182">
    <property type="entry name" value="GNAT_dom"/>
</dbReference>
<dbReference type="EC" id="2.3.1.-" evidence="5"/>
<evidence type="ECO:0000256" key="3">
    <source>
        <dbReference type="SAM" id="MobiDB-lite"/>
    </source>
</evidence>
<feature type="region of interest" description="Disordered" evidence="3">
    <location>
        <begin position="17"/>
        <end position="38"/>
    </location>
</feature>
<keyword evidence="6" id="KW-1185">Reference proteome</keyword>
<feature type="compositionally biased region" description="Low complexity" evidence="3">
    <location>
        <begin position="78"/>
        <end position="92"/>
    </location>
</feature>
<dbReference type="EMBL" id="JBHSFZ010000015">
    <property type="protein sequence ID" value="MFC4594301.1"/>
    <property type="molecule type" value="Genomic_DNA"/>
</dbReference>
<feature type="region of interest" description="Disordered" evidence="3">
    <location>
        <begin position="73"/>
        <end position="172"/>
    </location>
</feature>
<feature type="compositionally biased region" description="Basic and acidic residues" evidence="3">
    <location>
        <begin position="119"/>
        <end position="137"/>
    </location>
</feature>
<dbReference type="InterPro" id="IPR050832">
    <property type="entry name" value="Bact_Acetyltransf"/>
</dbReference>
<dbReference type="Proteomes" id="UP001595957">
    <property type="component" value="Unassembled WGS sequence"/>
</dbReference>
<evidence type="ECO:0000313" key="6">
    <source>
        <dbReference type="Proteomes" id="UP001595957"/>
    </source>
</evidence>
<dbReference type="PROSITE" id="PS51186">
    <property type="entry name" value="GNAT"/>
    <property type="match status" value="1"/>
</dbReference>
<evidence type="ECO:0000256" key="2">
    <source>
        <dbReference type="ARBA" id="ARBA00023315"/>
    </source>
</evidence>
<dbReference type="CDD" id="cd04301">
    <property type="entry name" value="NAT_SF"/>
    <property type="match status" value="1"/>
</dbReference>
<proteinExistence type="predicted"/>
<keyword evidence="2 5" id="KW-0012">Acyltransferase</keyword>
<evidence type="ECO:0000259" key="4">
    <source>
        <dbReference type="PROSITE" id="PS51186"/>
    </source>
</evidence>
<evidence type="ECO:0000313" key="5">
    <source>
        <dbReference type="EMBL" id="MFC4594301.1"/>
    </source>
</evidence>
<accession>A0ABV9F0U8</accession>
<dbReference type="GO" id="GO:0016746">
    <property type="term" value="F:acyltransferase activity"/>
    <property type="evidence" value="ECO:0007669"/>
    <property type="project" value="UniProtKB-KW"/>
</dbReference>
<dbReference type="InterPro" id="IPR016181">
    <property type="entry name" value="Acyl_CoA_acyltransferase"/>
</dbReference>
<name>A0ABV9F0U8_9SPHN</name>
<comment type="caution">
    <text evidence="5">The sequence shown here is derived from an EMBL/GenBank/DDBJ whole genome shotgun (WGS) entry which is preliminary data.</text>
</comment>
<feature type="domain" description="N-acetyltransferase" evidence="4">
    <location>
        <begin position="174"/>
        <end position="315"/>
    </location>
</feature>
<dbReference type="SUPFAM" id="SSF55729">
    <property type="entry name" value="Acyl-CoA N-acyltransferases (Nat)"/>
    <property type="match status" value="1"/>
</dbReference>
<dbReference type="Gene3D" id="3.40.630.30">
    <property type="match status" value="1"/>
</dbReference>
<evidence type="ECO:0000256" key="1">
    <source>
        <dbReference type="ARBA" id="ARBA00022679"/>
    </source>
</evidence>
<dbReference type="RefSeq" id="WP_380803903.1">
    <property type="nucleotide sequence ID" value="NZ_JBHSFZ010000015.1"/>
</dbReference>